<dbReference type="AlphaFoldDB" id="A0AAW2G768"/>
<dbReference type="Proteomes" id="UP001430953">
    <property type="component" value="Unassembled WGS sequence"/>
</dbReference>
<gene>
    <name evidence="2" type="ORF">PUN28_007608</name>
</gene>
<accession>A0AAW2G768</accession>
<organism evidence="2 3">
    <name type="scientific">Cardiocondyla obscurior</name>
    <dbReference type="NCBI Taxonomy" id="286306"/>
    <lineage>
        <taxon>Eukaryota</taxon>
        <taxon>Metazoa</taxon>
        <taxon>Ecdysozoa</taxon>
        <taxon>Arthropoda</taxon>
        <taxon>Hexapoda</taxon>
        <taxon>Insecta</taxon>
        <taxon>Pterygota</taxon>
        <taxon>Neoptera</taxon>
        <taxon>Endopterygota</taxon>
        <taxon>Hymenoptera</taxon>
        <taxon>Apocrita</taxon>
        <taxon>Aculeata</taxon>
        <taxon>Formicoidea</taxon>
        <taxon>Formicidae</taxon>
        <taxon>Myrmicinae</taxon>
        <taxon>Cardiocondyla</taxon>
    </lineage>
</organism>
<name>A0AAW2G768_9HYME</name>
<reference evidence="2 3" key="1">
    <citation type="submission" date="2023-03" db="EMBL/GenBank/DDBJ databases">
        <title>High recombination rates correlate with genetic variation in Cardiocondyla obscurior ants.</title>
        <authorList>
            <person name="Errbii M."/>
        </authorList>
    </citation>
    <scope>NUCLEOTIDE SEQUENCE [LARGE SCALE GENOMIC DNA]</scope>
    <source>
        <strain evidence="2">Alpha-2009</strain>
        <tissue evidence="2">Whole body</tissue>
    </source>
</reference>
<keyword evidence="3" id="KW-1185">Reference proteome</keyword>
<proteinExistence type="predicted"/>
<protein>
    <submittedName>
        <fullName evidence="2">Uncharacterized protein</fullName>
    </submittedName>
</protein>
<feature type="region of interest" description="Disordered" evidence="1">
    <location>
        <begin position="1"/>
        <end position="21"/>
    </location>
</feature>
<evidence type="ECO:0000313" key="3">
    <source>
        <dbReference type="Proteomes" id="UP001430953"/>
    </source>
</evidence>
<comment type="caution">
    <text evidence="2">The sequence shown here is derived from an EMBL/GenBank/DDBJ whole genome shotgun (WGS) entry which is preliminary data.</text>
</comment>
<sequence length="125" mass="14181">MNFGGRSTSFQTKRLGTRGSRYRREAPTFKCSSSDRASCVDIALDELETIPARIERTVLRESPLFAIDNNDIRALSLSSQIPPLLREHAERRLYTCTYAMGGDVNARASSRINNRISKHQSEVYR</sequence>
<evidence type="ECO:0000313" key="2">
    <source>
        <dbReference type="EMBL" id="KAL0123094.1"/>
    </source>
</evidence>
<dbReference type="EMBL" id="JADYXP020000006">
    <property type="protein sequence ID" value="KAL0123094.1"/>
    <property type="molecule type" value="Genomic_DNA"/>
</dbReference>
<evidence type="ECO:0000256" key="1">
    <source>
        <dbReference type="SAM" id="MobiDB-lite"/>
    </source>
</evidence>
<feature type="compositionally biased region" description="Polar residues" evidence="1">
    <location>
        <begin position="1"/>
        <end position="14"/>
    </location>
</feature>